<evidence type="ECO:0000256" key="1">
    <source>
        <dbReference type="SAM" id="Phobius"/>
    </source>
</evidence>
<keyword evidence="1" id="KW-1133">Transmembrane helix</keyword>
<evidence type="ECO:0000313" key="3">
    <source>
        <dbReference type="EMBL" id="SFG14241.1"/>
    </source>
</evidence>
<keyword evidence="4" id="KW-1185">Reference proteome</keyword>
<keyword evidence="1" id="KW-0472">Membrane</keyword>
<proteinExistence type="predicted"/>
<dbReference type="Proteomes" id="UP000198623">
    <property type="component" value="Unassembled WGS sequence"/>
</dbReference>
<keyword evidence="1" id="KW-0812">Transmembrane</keyword>
<organism evidence="3 4">
    <name type="scientific">Neptunomonas qingdaonensis</name>
    <dbReference type="NCBI Taxonomy" id="1045558"/>
    <lineage>
        <taxon>Bacteria</taxon>
        <taxon>Pseudomonadati</taxon>
        <taxon>Pseudomonadota</taxon>
        <taxon>Gammaproteobacteria</taxon>
        <taxon>Oceanospirillales</taxon>
        <taxon>Oceanospirillaceae</taxon>
        <taxon>Neptunomonas</taxon>
    </lineage>
</organism>
<dbReference type="OrthoDB" id="292792at2"/>
<sequence>MTMLSTPQVKNIDRSTALLAGRVLQRKCACGQHRRANGPCEACSNKKAEGSQIPGVVYEALRSSGQPLNSQTRTFMEQHLSQTLINAPVRSVQRGVAASSTTSSLRLGAPDSIYEKEADHVAAALSSSIPRFSAATQAQKPIDLSAVRIHTGAKANESSCAINARAYTVGSDVVFAANQFSPNSAAGRHLLAHELTHVVQQSTNSQVSRVIQRAGCGGRTYKNCAGAPCVAVSGRRGVCQWGGVTYGCRCRDQSGDEPPPVSRRVSDALPYWLAALLGAAATAAVIACFASGACEFGLVVAGLGTAAAAAVIAILDAAGIRDTGSGGGSA</sequence>
<feature type="transmembrane region" description="Helical" evidence="1">
    <location>
        <begin position="296"/>
        <end position="315"/>
    </location>
</feature>
<reference evidence="4" key="1">
    <citation type="submission" date="2016-10" db="EMBL/GenBank/DDBJ databases">
        <authorList>
            <person name="Varghese N."/>
            <person name="Submissions S."/>
        </authorList>
    </citation>
    <scope>NUCLEOTIDE SEQUENCE [LARGE SCALE GENOMIC DNA]</scope>
    <source>
        <strain evidence="4">CGMCC 1.10971</strain>
    </source>
</reference>
<dbReference type="STRING" id="1045558.SAMN05216175_103406"/>
<dbReference type="AlphaFoldDB" id="A0A1I2PLF3"/>
<gene>
    <name evidence="3" type="ORF">SAMN05216175_103406</name>
</gene>
<name>A0A1I2PLF3_9GAMM</name>
<feature type="transmembrane region" description="Helical" evidence="1">
    <location>
        <begin position="269"/>
        <end position="289"/>
    </location>
</feature>
<dbReference type="RefSeq" id="WP_090726107.1">
    <property type="nucleotide sequence ID" value="NZ_FOOU01000003.1"/>
</dbReference>
<dbReference type="Pfam" id="PF13699">
    <property type="entry name" value="eCIS_core"/>
    <property type="match status" value="1"/>
</dbReference>
<dbReference type="EMBL" id="FOOU01000003">
    <property type="protein sequence ID" value="SFG14241.1"/>
    <property type="molecule type" value="Genomic_DNA"/>
</dbReference>
<evidence type="ECO:0000313" key="4">
    <source>
        <dbReference type="Proteomes" id="UP000198623"/>
    </source>
</evidence>
<protein>
    <recommendedName>
        <fullName evidence="2">eCIS core domain-containing protein</fullName>
    </recommendedName>
</protein>
<dbReference type="InterPro" id="IPR025295">
    <property type="entry name" value="eCIS_core_dom"/>
</dbReference>
<feature type="domain" description="eCIS core" evidence="2">
    <location>
        <begin position="141"/>
        <end position="203"/>
    </location>
</feature>
<evidence type="ECO:0000259" key="2">
    <source>
        <dbReference type="Pfam" id="PF13699"/>
    </source>
</evidence>
<accession>A0A1I2PLF3</accession>